<evidence type="ECO:0000313" key="2">
    <source>
        <dbReference type="WBParaSite" id="ES5_v2.g20557.t1"/>
    </source>
</evidence>
<protein>
    <submittedName>
        <fullName evidence="2">Uncharacterized protein</fullName>
    </submittedName>
</protein>
<proteinExistence type="predicted"/>
<reference evidence="2" key="1">
    <citation type="submission" date="2022-11" db="UniProtKB">
        <authorList>
            <consortium name="WormBaseParasite"/>
        </authorList>
    </citation>
    <scope>IDENTIFICATION</scope>
</reference>
<evidence type="ECO:0000313" key="1">
    <source>
        <dbReference type="Proteomes" id="UP000887579"/>
    </source>
</evidence>
<accession>A0AC34FT59</accession>
<dbReference type="Proteomes" id="UP000887579">
    <property type="component" value="Unplaced"/>
</dbReference>
<dbReference type="WBParaSite" id="ES5_v2.g20557.t1">
    <property type="protein sequence ID" value="ES5_v2.g20557.t1"/>
    <property type="gene ID" value="ES5_v2.g20557"/>
</dbReference>
<name>A0AC34FT59_9BILA</name>
<sequence>MATKGHSVTKLSDRTDSHDLQAKRESSFWNKSNKHLSSNYLNLNQESEEKQEFKYAKNLNNSTLSLHIAAYENSSEVDSDNSNSGENEGLKSKREGKHLIKKWSFSNEIYTGSSSLITNPFEFPRQKQEDESNPPEVMQFQASQQLRNPNEETLNNPVPASVAQPNPPLEQQQPDDREIGDEKSTAVDCFKT</sequence>
<organism evidence="1 2">
    <name type="scientific">Panagrolaimus sp. ES5</name>
    <dbReference type="NCBI Taxonomy" id="591445"/>
    <lineage>
        <taxon>Eukaryota</taxon>
        <taxon>Metazoa</taxon>
        <taxon>Ecdysozoa</taxon>
        <taxon>Nematoda</taxon>
        <taxon>Chromadorea</taxon>
        <taxon>Rhabditida</taxon>
        <taxon>Tylenchina</taxon>
        <taxon>Panagrolaimomorpha</taxon>
        <taxon>Panagrolaimoidea</taxon>
        <taxon>Panagrolaimidae</taxon>
        <taxon>Panagrolaimus</taxon>
    </lineage>
</organism>